<feature type="non-terminal residue" evidence="4">
    <location>
        <position position="69"/>
    </location>
</feature>
<dbReference type="Gene3D" id="3.30.70.330">
    <property type="match status" value="1"/>
</dbReference>
<name>A0A162R4X9_MUCCL</name>
<accession>A0A162R4X9</accession>
<comment type="caution">
    <text evidence="4">The sequence shown here is derived from an EMBL/GenBank/DDBJ whole genome shotgun (WGS) entry which is preliminary data.</text>
</comment>
<dbReference type="PANTHER" id="PTHR13112">
    <property type="entry name" value="UPF3 REGULATOR OF NONSENSE TRANSCRIPTS-LIKE PROTEIN"/>
    <property type="match status" value="1"/>
</dbReference>
<dbReference type="InterPro" id="IPR039722">
    <property type="entry name" value="Upf3"/>
</dbReference>
<dbReference type="GO" id="GO:0000184">
    <property type="term" value="P:nuclear-transcribed mRNA catabolic process, nonsense-mediated decay"/>
    <property type="evidence" value="ECO:0007669"/>
    <property type="project" value="InterPro"/>
</dbReference>
<dbReference type="OrthoDB" id="18087at2759"/>
<keyword evidence="5" id="KW-1185">Reference proteome</keyword>
<sequence>KESVFSRAYFHFKTMEAVIAFHQGYDGNEFRAVVEFALYQKIPKEHKTTDARQGTIDEDQDYLDFLESL</sequence>
<proteinExistence type="predicted"/>
<dbReference type="PANTHER" id="PTHR13112:SF0">
    <property type="entry name" value="FI21285P1"/>
    <property type="match status" value="1"/>
</dbReference>
<comment type="subcellular location">
    <subcellularLocation>
        <location evidence="1">Nucleus</location>
    </subcellularLocation>
</comment>
<evidence type="ECO:0000259" key="3">
    <source>
        <dbReference type="Pfam" id="PF03467"/>
    </source>
</evidence>
<dbReference type="GO" id="GO:0005737">
    <property type="term" value="C:cytoplasm"/>
    <property type="evidence" value="ECO:0007669"/>
    <property type="project" value="TreeGrafter"/>
</dbReference>
<dbReference type="STRING" id="747725.A0A162R4X9"/>
<dbReference type="VEuPathDB" id="FungiDB:MUCCIDRAFT_134139"/>
<dbReference type="InterPro" id="IPR005120">
    <property type="entry name" value="UPF3_dom"/>
</dbReference>
<dbReference type="InterPro" id="IPR012677">
    <property type="entry name" value="Nucleotide-bd_a/b_plait_sf"/>
</dbReference>
<evidence type="ECO:0000256" key="1">
    <source>
        <dbReference type="ARBA" id="ARBA00004123"/>
    </source>
</evidence>
<dbReference type="AlphaFoldDB" id="A0A162R4X9"/>
<dbReference type="Pfam" id="PF03467">
    <property type="entry name" value="Smg4_UPF3"/>
    <property type="match status" value="1"/>
</dbReference>
<reference evidence="4 5" key="1">
    <citation type="submission" date="2015-06" db="EMBL/GenBank/DDBJ databases">
        <title>Expansion of signal transduction pathways in fungi by whole-genome duplication.</title>
        <authorList>
            <consortium name="DOE Joint Genome Institute"/>
            <person name="Corrochano L.M."/>
            <person name="Kuo A."/>
            <person name="Marcet-Houben M."/>
            <person name="Polaino S."/>
            <person name="Salamov A."/>
            <person name="Villalobos J.M."/>
            <person name="Alvarez M.I."/>
            <person name="Avalos J."/>
            <person name="Benito E.P."/>
            <person name="Benoit I."/>
            <person name="Burger G."/>
            <person name="Camino L.P."/>
            <person name="Canovas D."/>
            <person name="Cerda-Olmedo E."/>
            <person name="Cheng J.-F."/>
            <person name="Dominguez A."/>
            <person name="Elias M."/>
            <person name="Eslava A.P."/>
            <person name="Glaser F."/>
            <person name="Grimwood J."/>
            <person name="Gutierrez G."/>
            <person name="Heitman J."/>
            <person name="Henrissat B."/>
            <person name="Iturriaga E.A."/>
            <person name="Lang B.F."/>
            <person name="Lavin J.L."/>
            <person name="Lee S."/>
            <person name="Li W."/>
            <person name="Lindquist E."/>
            <person name="Lopez-Garcia S."/>
            <person name="Luque E.M."/>
            <person name="Marcos A.T."/>
            <person name="Martin J."/>
            <person name="Mccluskey K."/>
            <person name="Medina H.R."/>
            <person name="Miralles-Duran A."/>
            <person name="Miyazaki A."/>
            <person name="Munoz-Torres E."/>
            <person name="Oguiza J.A."/>
            <person name="Ohm R."/>
            <person name="Olmedo M."/>
            <person name="Orejas M."/>
            <person name="Ortiz-Castellanos L."/>
            <person name="Pisabarro A.G."/>
            <person name="Rodriguez-Romero J."/>
            <person name="Ruiz-Herrera J."/>
            <person name="Ruiz-Vazquez R."/>
            <person name="Sanz C."/>
            <person name="Schackwitz W."/>
            <person name="Schmutz J."/>
            <person name="Shahriari M."/>
            <person name="Shelest E."/>
            <person name="Silva-Franco F."/>
            <person name="Soanes D."/>
            <person name="Syed K."/>
            <person name="Tagua V.G."/>
            <person name="Talbot N.J."/>
            <person name="Thon M."/>
            <person name="De Vries R.P."/>
            <person name="Wiebenga A."/>
            <person name="Yadav J.S."/>
            <person name="Braun E.L."/>
            <person name="Baker S."/>
            <person name="Garre V."/>
            <person name="Horwitz B."/>
            <person name="Torres-Martinez S."/>
            <person name="Idnurm A."/>
            <person name="Herrera-Estrella A."/>
            <person name="Gabaldon T."/>
            <person name="Grigoriev I.V."/>
        </authorList>
    </citation>
    <scope>NUCLEOTIDE SEQUENCE [LARGE SCALE GENOMIC DNA]</scope>
    <source>
        <strain evidence="4 5">CBS 277.49</strain>
    </source>
</reference>
<feature type="domain" description="UPF3" evidence="3">
    <location>
        <begin position="1"/>
        <end position="69"/>
    </location>
</feature>
<dbReference type="GO" id="GO:0045727">
    <property type="term" value="P:positive regulation of translation"/>
    <property type="evidence" value="ECO:0007669"/>
    <property type="project" value="TreeGrafter"/>
</dbReference>
<organism evidence="4 5">
    <name type="scientific">Mucor lusitanicus CBS 277.49</name>
    <dbReference type="NCBI Taxonomy" id="747725"/>
    <lineage>
        <taxon>Eukaryota</taxon>
        <taxon>Fungi</taxon>
        <taxon>Fungi incertae sedis</taxon>
        <taxon>Mucoromycota</taxon>
        <taxon>Mucoromycotina</taxon>
        <taxon>Mucoromycetes</taxon>
        <taxon>Mucorales</taxon>
        <taxon>Mucorineae</taxon>
        <taxon>Mucoraceae</taxon>
        <taxon>Mucor</taxon>
    </lineage>
</organism>
<keyword evidence="2" id="KW-0539">Nucleus</keyword>
<gene>
    <name evidence="4" type="ORF">MUCCIDRAFT_134139</name>
</gene>
<dbReference type="GO" id="GO:0005730">
    <property type="term" value="C:nucleolus"/>
    <property type="evidence" value="ECO:0007669"/>
    <property type="project" value="TreeGrafter"/>
</dbReference>
<dbReference type="Proteomes" id="UP000077051">
    <property type="component" value="Unassembled WGS sequence"/>
</dbReference>
<protein>
    <recommendedName>
        <fullName evidence="3">UPF3 domain-containing protein</fullName>
    </recommendedName>
</protein>
<dbReference type="EMBL" id="AMYB01000001">
    <property type="protein sequence ID" value="OAD08360.1"/>
    <property type="molecule type" value="Genomic_DNA"/>
</dbReference>
<evidence type="ECO:0000313" key="5">
    <source>
        <dbReference type="Proteomes" id="UP000077051"/>
    </source>
</evidence>
<evidence type="ECO:0000256" key="2">
    <source>
        <dbReference type="ARBA" id="ARBA00023242"/>
    </source>
</evidence>
<dbReference type="GO" id="GO:0003729">
    <property type="term" value="F:mRNA binding"/>
    <property type="evidence" value="ECO:0007669"/>
    <property type="project" value="TreeGrafter"/>
</dbReference>
<evidence type="ECO:0000313" key="4">
    <source>
        <dbReference type="EMBL" id="OAD08360.1"/>
    </source>
</evidence>
<feature type="non-terminal residue" evidence="4">
    <location>
        <position position="1"/>
    </location>
</feature>